<evidence type="ECO:0000313" key="3">
    <source>
        <dbReference type="Proteomes" id="UP001189429"/>
    </source>
</evidence>
<dbReference type="Proteomes" id="UP001189429">
    <property type="component" value="Unassembled WGS sequence"/>
</dbReference>
<evidence type="ECO:0000256" key="1">
    <source>
        <dbReference type="SAM" id="MobiDB-lite"/>
    </source>
</evidence>
<name>A0ABN9Q2P0_9DINO</name>
<organism evidence="2 3">
    <name type="scientific">Prorocentrum cordatum</name>
    <dbReference type="NCBI Taxonomy" id="2364126"/>
    <lineage>
        <taxon>Eukaryota</taxon>
        <taxon>Sar</taxon>
        <taxon>Alveolata</taxon>
        <taxon>Dinophyceae</taxon>
        <taxon>Prorocentrales</taxon>
        <taxon>Prorocentraceae</taxon>
        <taxon>Prorocentrum</taxon>
    </lineage>
</organism>
<proteinExistence type="predicted"/>
<reference evidence="2" key="1">
    <citation type="submission" date="2023-10" db="EMBL/GenBank/DDBJ databases">
        <authorList>
            <person name="Chen Y."/>
            <person name="Shah S."/>
            <person name="Dougan E. K."/>
            <person name="Thang M."/>
            <person name="Chan C."/>
        </authorList>
    </citation>
    <scope>NUCLEOTIDE SEQUENCE [LARGE SCALE GENOMIC DNA]</scope>
</reference>
<keyword evidence="3" id="KW-1185">Reference proteome</keyword>
<dbReference type="EMBL" id="CAUYUJ010002251">
    <property type="protein sequence ID" value="CAK0799941.1"/>
    <property type="molecule type" value="Genomic_DNA"/>
</dbReference>
<protein>
    <submittedName>
        <fullName evidence="2">Uncharacterized protein</fullName>
    </submittedName>
</protein>
<feature type="region of interest" description="Disordered" evidence="1">
    <location>
        <begin position="14"/>
        <end position="72"/>
    </location>
</feature>
<comment type="caution">
    <text evidence="2">The sequence shown here is derived from an EMBL/GenBank/DDBJ whole genome shotgun (WGS) entry which is preliminary data.</text>
</comment>
<sequence length="128" mass="13990">MIRIICWLEKEFPRSSSCPPGPSIGTRQGRLLGNHPGAERAGHNQAGDVADEQTSRHARRPRGFFPNGGEDEFDLCDYTDVSSMSTDEEYTLLAALASRGLNDTNFSEELGELQIQGRKTCAACCRAA</sequence>
<accession>A0ABN9Q2P0</accession>
<evidence type="ECO:0000313" key="2">
    <source>
        <dbReference type="EMBL" id="CAK0799941.1"/>
    </source>
</evidence>
<gene>
    <name evidence="2" type="ORF">PCOR1329_LOCUS8251</name>
</gene>